<sequence>MYESRQYHYKKEFVENLKKVYLESGASHVISKKDLISAFDNPSRGYSIGRQEHGLFVTSIAEDNAHLHDDKGALKALQEIEEIKGVDKGKYNDGAYQFEYDATLTKTINQLGFIRTANGDTPGASSLNIPGCQTFAGKNIQNSESELIFLSIDVKGISSKKVLAAIKSKGYYEIVNPKIITPKGERKQVDGHFKIKLLEARK</sequence>
<comment type="caution">
    <text evidence="2">The sequence shown here is derived from an EMBL/GenBank/DDBJ whole genome shotgun (WGS) entry which is preliminary data.</text>
</comment>
<dbReference type="AlphaFoldDB" id="G5KD07"/>
<evidence type="ECO:0000313" key="2">
    <source>
        <dbReference type="EMBL" id="EHJ56442.1"/>
    </source>
</evidence>
<reference evidence="2 3" key="1">
    <citation type="journal article" date="2014" name="Int. J. Syst. Evol. Microbiol.">
        <title>Phylogenomics and the dynamic genome evolution of the genus Streptococcus.</title>
        <authorList>
            <consortium name="The Broad Institute Genome Sequencing Platform"/>
            <person name="Richards V.P."/>
            <person name="Palmer S.R."/>
            <person name="Pavinski Bitar P.D."/>
            <person name="Qin X."/>
            <person name="Weinstock G.M."/>
            <person name="Highlander S.K."/>
            <person name="Town C.D."/>
            <person name="Burne R.A."/>
            <person name="Stanhope M.J."/>
        </authorList>
    </citation>
    <scope>NUCLEOTIDE SEQUENCE [LARGE SCALE GENOMIC DNA]</scope>
    <source>
        <strain evidence="2 3">2285-97</strain>
    </source>
</reference>
<name>G5KD07_9STRE</name>
<gene>
    <name evidence="2" type="ORF">STRUR_1830</name>
</gene>
<dbReference type="InterPro" id="IPR010900">
    <property type="entry name" value="NA_dinucl_GlycHdrlase_cat"/>
</dbReference>
<proteinExistence type="predicted"/>
<dbReference type="Gene3D" id="1.10.10.1660">
    <property type="entry name" value="Nicotine adenine dinucleotide glycohydrolase, helical linker domain"/>
    <property type="match status" value="1"/>
</dbReference>
<dbReference type="Proteomes" id="UP000005388">
    <property type="component" value="Unassembled WGS sequence"/>
</dbReference>
<evidence type="ECO:0000313" key="3">
    <source>
        <dbReference type="Proteomes" id="UP000005388"/>
    </source>
</evidence>
<organism evidence="2 3">
    <name type="scientific">Streptococcus urinalis 2285-97</name>
    <dbReference type="NCBI Taxonomy" id="764291"/>
    <lineage>
        <taxon>Bacteria</taxon>
        <taxon>Bacillati</taxon>
        <taxon>Bacillota</taxon>
        <taxon>Bacilli</taxon>
        <taxon>Lactobacillales</taxon>
        <taxon>Streptococcaceae</taxon>
        <taxon>Streptococcus</taxon>
    </lineage>
</organism>
<evidence type="ECO:0000259" key="1">
    <source>
        <dbReference type="Pfam" id="PF07461"/>
    </source>
</evidence>
<dbReference type="STRING" id="764291.STRUR_1830"/>
<feature type="domain" description="Nicotine adenine dinucleotide glycohydrolase catalytic" evidence="1">
    <location>
        <begin position="1"/>
        <end position="199"/>
    </location>
</feature>
<accession>G5KD07</accession>
<protein>
    <submittedName>
        <fullName evidence="2">Nicotine adenine dinucleotide glycohydrolase domain protein</fullName>
    </submittedName>
</protein>
<dbReference type="EMBL" id="AEUZ02000001">
    <property type="protein sequence ID" value="EHJ56442.1"/>
    <property type="molecule type" value="Genomic_DNA"/>
</dbReference>
<keyword evidence="3" id="KW-1185">Reference proteome</keyword>
<dbReference type="InterPro" id="IPR041934">
    <property type="entry name" value="NAD_glyco_helical_dom"/>
</dbReference>
<dbReference type="Pfam" id="PF07461">
    <property type="entry name" value="NADase_NGA"/>
    <property type="match status" value="1"/>
</dbReference>
<dbReference type="GO" id="GO:0016787">
    <property type="term" value="F:hydrolase activity"/>
    <property type="evidence" value="ECO:0007669"/>
    <property type="project" value="UniProtKB-KW"/>
</dbReference>